<accession>A0AAF0QWE3</accession>
<protein>
    <submittedName>
        <fullName evidence="2">Uncharacterized protein</fullName>
    </submittedName>
</protein>
<dbReference type="Proteomes" id="UP001234989">
    <property type="component" value="Chromosome 5"/>
</dbReference>
<keyword evidence="1" id="KW-0812">Transmembrane</keyword>
<evidence type="ECO:0000313" key="3">
    <source>
        <dbReference type="Proteomes" id="UP001234989"/>
    </source>
</evidence>
<keyword evidence="1" id="KW-0472">Membrane</keyword>
<reference evidence="2" key="1">
    <citation type="submission" date="2023-08" db="EMBL/GenBank/DDBJ databases">
        <title>A de novo genome assembly of Solanum verrucosum Schlechtendal, a Mexican diploid species geographically isolated from the other diploid A-genome species in potato relatives.</title>
        <authorList>
            <person name="Hosaka K."/>
        </authorList>
    </citation>
    <scope>NUCLEOTIDE SEQUENCE</scope>
    <source>
        <tissue evidence="2">Young leaves</tissue>
    </source>
</reference>
<proteinExistence type="predicted"/>
<keyword evidence="3" id="KW-1185">Reference proteome</keyword>
<feature type="transmembrane region" description="Helical" evidence="1">
    <location>
        <begin position="40"/>
        <end position="65"/>
    </location>
</feature>
<organism evidence="2 3">
    <name type="scientific">Solanum verrucosum</name>
    <dbReference type="NCBI Taxonomy" id="315347"/>
    <lineage>
        <taxon>Eukaryota</taxon>
        <taxon>Viridiplantae</taxon>
        <taxon>Streptophyta</taxon>
        <taxon>Embryophyta</taxon>
        <taxon>Tracheophyta</taxon>
        <taxon>Spermatophyta</taxon>
        <taxon>Magnoliopsida</taxon>
        <taxon>eudicotyledons</taxon>
        <taxon>Gunneridae</taxon>
        <taxon>Pentapetalae</taxon>
        <taxon>asterids</taxon>
        <taxon>lamiids</taxon>
        <taxon>Solanales</taxon>
        <taxon>Solanaceae</taxon>
        <taxon>Solanoideae</taxon>
        <taxon>Solaneae</taxon>
        <taxon>Solanum</taxon>
    </lineage>
</organism>
<gene>
    <name evidence="2" type="ORF">MTR67_023390</name>
</gene>
<keyword evidence="1" id="KW-1133">Transmembrane helix</keyword>
<evidence type="ECO:0000313" key="2">
    <source>
        <dbReference type="EMBL" id="WMV30005.1"/>
    </source>
</evidence>
<name>A0AAF0QWE3_SOLVR</name>
<dbReference type="EMBL" id="CP133616">
    <property type="protein sequence ID" value="WMV30005.1"/>
    <property type="molecule type" value="Genomic_DNA"/>
</dbReference>
<dbReference type="AlphaFoldDB" id="A0AAF0QWE3"/>
<evidence type="ECO:0000256" key="1">
    <source>
        <dbReference type="SAM" id="Phobius"/>
    </source>
</evidence>
<sequence>MLKVFHLDVYALLDLNPTLSFVMPYAVMRFDVLLNVLLDLFLSLLLLDFDVILGMYFLYSSYAFIDYENRVAKFLFPYDPFLKWKGGNYMPKSQFVSYLKARKLISKGCIYYLVEVRDMDSEDPIIKSVPIVNEFLEVFYDDLPSVPPKK</sequence>